<evidence type="ECO:0000313" key="2">
    <source>
        <dbReference type="EMBL" id="POY38019.1"/>
    </source>
</evidence>
<gene>
    <name evidence="2" type="ORF">C3K47_05710</name>
</gene>
<evidence type="ECO:0000313" key="3">
    <source>
        <dbReference type="Proteomes" id="UP000236893"/>
    </source>
</evidence>
<dbReference type="PROSITE" id="PS51725">
    <property type="entry name" value="ABM"/>
    <property type="match status" value="1"/>
</dbReference>
<dbReference type="OrthoDB" id="9812754at2"/>
<dbReference type="RefSeq" id="WP_103788149.1">
    <property type="nucleotide sequence ID" value="NZ_PQVF01000003.1"/>
</dbReference>
<name>A0A2S5A6T1_9SPHI</name>
<accession>A0A2S5A6T1</accession>
<dbReference type="Pfam" id="PF03992">
    <property type="entry name" value="ABM"/>
    <property type="match status" value="1"/>
</dbReference>
<dbReference type="EMBL" id="PQVF01000003">
    <property type="protein sequence ID" value="POY38019.1"/>
    <property type="molecule type" value="Genomic_DNA"/>
</dbReference>
<keyword evidence="3" id="KW-1185">Reference proteome</keyword>
<keyword evidence="2" id="KW-0560">Oxidoreductase</keyword>
<keyword evidence="2" id="KW-0503">Monooxygenase</keyword>
<dbReference type="PANTHER" id="PTHR33336">
    <property type="entry name" value="QUINOL MONOOXYGENASE YGIN-RELATED"/>
    <property type="match status" value="1"/>
</dbReference>
<organism evidence="2 3">
    <name type="scientific">Solitalea longa</name>
    <dbReference type="NCBI Taxonomy" id="2079460"/>
    <lineage>
        <taxon>Bacteria</taxon>
        <taxon>Pseudomonadati</taxon>
        <taxon>Bacteroidota</taxon>
        <taxon>Sphingobacteriia</taxon>
        <taxon>Sphingobacteriales</taxon>
        <taxon>Sphingobacteriaceae</taxon>
        <taxon>Solitalea</taxon>
    </lineage>
</organism>
<evidence type="ECO:0000259" key="1">
    <source>
        <dbReference type="PROSITE" id="PS51725"/>
    </source>
</evidence>
<protein>
    <submittedName>
        <fullName evidence="2">Antibiotic biosynthesis monooxygenase</fullName>
    </submittedName>
</protein>
<dbReference type="InterPro" id="IPR011008">
    <property type="entry name" value="Dimeric_a/b-barrel"/>
</dbReference>
<dbReference type="GO" id="GO:0004497">
    <property type="term" value="F:monooxygenase activity"/>
    <property type="evidence" value="ECO:0007669"/>
    <property type="project" value="UniProtKB-KW"/>
</dbReference>
<feature type="domain" description="ABM" evidence="1">
    <location>
        <begin position="38"/>
        <end position="128"/>
    </location>
</feature>
<comment type="caution">
    <text evidence="2">The sequence shown here is derived from an EMBL/GenBank/DDBJ whole genome shotgun (WGS) entry which is preliminary data.</text>
</comment>
<reference evidence="2 3" key="1">
    <citation type="submission" date="2018-01" db="EMBL/GenBank/DDBJ databases">
        <authorList>
            <person name="Gaut B.S."/>
            <person name="Morton B.R."/>
            <person name="Clegg M.T."/>
            <person name="Duvall M.R."/>
        </authorList>
    </citation>
    <scope>NUCLEOTIDE SEQUENCE [LARGE SCALE GENOMIC DNA]</scope>
    <source>
        <strain evidence="2 3">HR-AV</strain>
    </source>
</reference>
<dbReference type="Proteomes" id="UP000236893">
    <property type="component" value="Unassembled WGS sequence"/>
</dbReference>
<dbReference type="SUPFAM" id="SSF54909">
    <property type="entry name" value="Dimeric alpha+beta barrel"/>
    <property type="match status" value="1"/>
</dbReference>
<dbReference type="Gene3D" id="3.30.70.100">
    <property type="match status" value="1"/>
</dbReference>
<dbReference type="PANTHER" id="PTHR33336:SF3">
    <property type="entry name" value="ABM DOMAIN-CONTAINING PROTEIN"/>
    <property type="match status" value="1"/>
</dbReference>
<proteinExistence type="predicted"/>
<dbReference type="AlphaFoldDB" id="A0A2S5A6T1"/>
<sequence length="137" mass="15290">MDAIKFYCEKFQGALVILIAMTMLLAPNGSQAQNKTTYMRIAKITVDGTALEGYKIALKEQMQAALRLEKGVLAYSAVQDKNNPVQITILETYASVEAYQAHIQTAHFKKYKATVANWVKHLELTDVLPIATLVKQE</sequence>
<dbReference type="InterPro" id="IPR050744">
    <property type="entry name" value="AI-2_Isomerase_LsrG"/>
</dbReference>
<dbReference type="InterPro" id="IPR007138">
    <property type="entry name" value="ABM_dom"/>
</dbReference>